<gene>
    <name evidence="2" type="ORF">JD79_04120</name>
</gene>
<accession>A0A317QPX2</accession>
<comment type="caution">
    <text evidence="2">The sequence shown here is derived from an EMBL/GenBank/DDBJ whole genome shotgun (WGS) entry which is preliminary data.</text>
</comment>
<name>A0A317QPX2_9ACTN</name>
<evidence type="ECO:0000313" key="2">
    <source>
        <dbReference type="EMBL" id="PWW24927.1"/>
    </source>
</evidence>
<feature type="region of interest" description="Disordered" evidence="1">
    <location>
        <begin position="1"/>
        <end position="45"/>
    </location>
</feature>
<dbReference type="Proteomes" id="UP000246661">
    <property type="component" value="Unassembled WGS sequence"/>
</dbReference>
<evidence type="ECO:0000313" key="3">
    <source>
        <dbReference type="Proteomes" id="UP000246661"/>
    </source>
</evidence>
<proteinExistence type="predicted"/>
<organism evidence="2 3">
    <name type="scientific">Geodermatophilus normandii</name>
    <dbReference type="NCBI Taxonomy" id="1137989"/>
    <lineage>
        <taxon>Bacteria</taxon>
        <taxon>Bacillati</taxon>
        <taxon>Actinomycetota</taxon>
        <taxon>Actinomycetes</taxon>
        <taxon>Geodermatophilales</taxon>
        <taxon>Geodermatophilaceae</taxon>
        <taxon>Geodermatophilus</taxon>
    </lineage>
</organism>
<reference evidence="3" key="1">
    <citation type="submission" date="2018-05" db="EMBL/GenBank/DDBJ databases">
        <authorList>
            <person name="Klenk H.-P."/>
            <person name="Huntemann M."/>
            <person name="Clum A."/>
            <person name="Pillay M."/>
            <person name="Palaniappan K."/>
            <person name="Varghese N."/>
            <person name="Mikhailova N."/>
            <person name="Stamatis D."/>
            <person name="Reddy T."/>
            <person name="Daum C."/>
            <person name="Shapiro N."/>
            <person name="Ivanova N."/>
            <person name="Kyrpides N."/>
            <person name="Woyke T."/>
        </authorList>
    </citation>
    <scope>NUCLEOTIDE SEQUENCE [LARGE SCALE GENOMIC DNA]</scope>
    <source>
        <strain evidence="3">DSM 45417</strain>
    </source>
</reference>
<keyword evidence="3" id="KW-1185">Reference proteome</keyword>
<evidence type="ECO:0000256" key="1">
    <source>
        <dbReference type="SAM" id="MobiDB-lite"/>
    </source>
</evidence>
<sequence length="45" mass="4641">MTRQRVDSPPVVSAVGPHDSHAPVRRLVPAGGTPAAGHTSEEQQG</sequence>
<protein>
    <submittedName>
        <fullName evidence="2">Uncharacterized protein</fullName>
    </submittedName>
</protein>
<dbReference type="EMBL" id="QGTX01000001">
    <property type="protein sequence ID" value="PWW24927.1"/>
    <property type="molecule type" value="Genomic_DNA"/>
</dbReference>
<dbReference type="AlphaFoldDB" id="A0A317QPX2"/>